<proteinExistence type="predicted"/>
<dbReference type="SUPFAM" id="SSF51569">
    <property type="entry name" value="Aldolase"/>
    <property type="match status" value="1"/>
</dbReference>
<keyword evidence="3" id="KW-0456">Lyase</keyword>
<dbReference type="InterPro" id="IPR000771">
    <property type="entry name" value="FBA_II"/>
</dbReference>
<evidence type="ECO:0000313" key="4">
    <source>
        <dbReference type="Proteomes" id="UP000000851"/>
    </source>
</evidence>
<feature type="binding site" evidence="2">
    <location>
        <position position="183"/>
    </location>
    <ligand>
        <name>Zn(2+)</name>
        <dbReference type="ChEBI" id="CHEBI:29105"/>
        <label>1</label>
        <note>catalytic</note>
    </ligand>
</feature>
<dbReference type="EC" id="4.1.2.13" evidence="3"/>
<dbReference type="GO" id="GO:0004332">
    <property type="term" value="F:fructose-bisphosphate aldolase activity"/>
    <property type="evidence" value="ECO:0007669"/>
    <property type="project" value="UniProtKB-EC"/>
</dbReference>
<feature type="binding site" evidence="2">
    <location>
        <position position="106"/>
    </location>
    <ligand>
        <name>Zn(2+)</name>
        <dbReference type="ChEBI" id="CHEBI:29105"/>
        <label>2</label>
    </ligand>
</feature>
<protein>
    <submittedName>
        <fullName evidence="3">Ketose-bisphosphate aldolase</fullName>
        <ecNumber evidence="3">4.1.2.13</ecNumber>
    </submittedName>
</protein>
<dbReference type="CDD" id="cd00947">
    <property type="entry name" value="TBP_aldolase_IIB"/>
    <property type="match status" value="1"/>
</dbReference>
<organism evidence="3 4">
    <name type="scientific">Catenulispora acidiphila (strain DSM 44928 / JCM 14897 / NBRC 102108 / NRRL B-24433 / ID139908)</name>
    <dbReference type="NCBI Taxonomy" id="479433"/>
    <lineage>
        <taxon>Bacteria</taxon>
        <taxon>Bacillati</taxon>
        <taxon>Actinomycetota</taxon>
        <taxon>Actinomycetes</taxon>
        <taxon>Catenulisporales</taxon>
        <taxon>Catenulisporaceae</taxon>
        <taxon>Catenulispora</taxon>
    </lineage>
</organism>
<dbReference type="AlphaFoldDB" id="C7QF06"/>
<dbReference type="InParanoid" id="C7QF06"/>
<dbReference type="EMBL" id="CP001700">
    <property type="protein sequence ID" value="ACU74764.1"/>
    <property type="molecule type" value="Genomic_DNA"/>
</dbReference>
<reference evidence="3 4" key="1">
    <citation type="journal article" date="2009" name="Stand. Genomic Sci.">
        <title>Complete genome sequence of Catenulispora acidiphila type strain (ID 139908).</title>
        <authorList>
            <person name="Copeland A."/>
            <person name="Lapidus A."/>
            <person name="Glavina Del Rio T."/>
            <person name="Nolan M."/>
            <person name="Lucas S."/>
            <person name="Chen F."/>
            <person name="Tice H."/>
            <person name="Cheng J.F."/>
            <person name="Bruce D."/>
            <person name="Goodwin L."/>
            <person name="Pitluck S."/>
            <person name="Mikhailova N."/>
            <person name="Pati A."/>
            <person name="Ivanova N."/>
            <person name="Mavromatis K."/>
            <person name="Chen A."/>
            <person name="Palaniappan K."/>
            <person name="Chain P."/>
            <person name="Land M."/>
            <person name="Hauser L."/>
            <person name="Chang Y.J."/>
            <person name="Jeffries C.D."/>
            <person name="Chertkov O."/>
            <person name="Brettin T."/>
            <person name="Detter J.C."/>
            <person name="Han C."/>
            <person name="Ali Z."/>
            <person name="Tindall B.J."/>
            <person name="Goker M."/>
            <person name="Bristow J."/>
            <person name="Eisen J.A."/>
            <person name="Markowitz V."/>
            <person name="Hugenholtz P."/>
            <person name="Kyrpides N.C."/>
            <person name="Klenk H.P."/>
        </authorList>
    </citation>
    <scope>NUCLEOTIDE SEQUENCE [LARGE SCALE GENOMIC DNA]</scope>
    <source>
        <strain evidence="4">DSM 44928 / JCM 14897 / NBRC 102108 / NRRL B-24433 / ID139908</strain>
    </source>
</reference>
<accession>C7QF06</accession>
<dbReference type="Proteomes" id="UP000000851">
    <property type="component" value="Chromosome"/>
</dbReference>
<comment type="cofactor">
    <cofactor evidence="2">
        <name>Zn(2+)</name>
        <dbReference type="ChEBI" id="CHEBI:29105"/>
    </cofactor>
    <text evidence="2">Binds 2 Zn(2+) ions per subunit. One is catalytic and the other provides a structural contribution.</text>
</comment>
<dbReference type="HOGENOM" id="CLU_040088_0_1_11"/>
<dbReference type="PANTHER" id="PTHR30304:SF0">
    <property type="entry name" value="D-TAGATOSE-1,6-BISPHOSPHATE ALDOLASE SUBUNIT GATY-RELATED"/>
    <property type="match status" value="1"/>
</dbReference>
<dbReference type="OrthoDB" id="9803995at2"/>
<dbReference type="PIRSF" id="PIRSF001359">
    <property type="entry name" value="F_bP_aldolase_II"/>
    <property type="match status" value="1"/>
</dbReference>
<sequence>MPLKPTGELVTAARAERRALAAFNVITLEHAEAIVAAAESVQSPVILQISENAVKFHHGRLAPIARATAAVADAAGVEVALHLDHVEDSALLRQAADYGFGSAMFDGSHLDYAENLAATREAADWAHGHGLWLEAELGKVGGKDGEAPLSAHAPGARTDPDEAREFVAATGVDALAVAVGSSHAMTDRSAVLDHELIARLRDAVGVPLVLHGSSGVPDAELARAVAGGLVKVNIGTALNIAFTGAVRGWLEQAPENAVDPRKYLAQAREEMAKTAAHFISALSADGLSPDAD</sequence>
<dbReference type="NCBIfam" id="TIGR00167">
    <property type="entry name" value="cbbA"/>
    <property type="match status" value="1"/>
</dbReference>
<dbReference type="InterPro" id="IPR050246">
    <property type="entry name" value="Class_II_FBP_aldolase"/>
</dbReference>
<dbReference type="PANTHER" id="PTHR30304">
    <property type="entry name" value="D-TAGATOSE-1,6-BISPHOSPHATE ALDOLASE"/>
    <property type="match status" value="1"/>
</dbReference>
<dbReference type="RefSeq" id="WP_015794493.1">
    <property type="nucleotide sequence ID" value="NC_013131.1"/>
</dbReference>
<keyword evidence="2" id="KW-0862">Zinc</keyword>
<feature type="binding site" evidence="2">
    <location>
        <position position="211"/>
    </location>
    <ligand>
        <name>Zn(2+)</name>
        <dbReference type="ChEBI" id="CHEBI:29105"/>
        <label>1</label>
        <note>catalytic</note>
    </ligand>
</feature>
<dbReference type="STRING" id="479433.Caci_5906"/>
<dbReference type="GO" id="GO:0008270">
    <property type="term" value="F:zinc ion binding"/>
    <property type="evidence" value="ECO:0007669"/>
    <property type="project" value="InterPro"/>
</dbReference>
<evidence type="ECO:0000313" key="3">
    <source>
        <dbReference type="EMBL" id="ACU74764.1"/>
    </source>
</evidence>
<keyword evidence="4" id="KW-1185">Reference proteome</keyword>
<keyword evidence="2" id="KW-0479">Metal-binding</keyword>
<evidence type="ECO:0000256" key="1">
    <source>
        <dbReference type="PIRSR" id="PIRSR001359-1"/>
    </source>
</evidence>
<gene>
    <name evidence="3" type="ordered locus">Caci_5906</name>
</gene>
<dbReference type="GO" id="GO:0005975">
    <property type="term" value="P:carbohydrate metabolic process"/>
    <property type="evidence" value="ECO:0007669"/>
    <property type="project" value="InterPro"/>
</dbReference>
<evidence type="ECO:0000256" key="2">
    <source>
        <dbReference type="PIRSR" id="PIRSR001359-3"/>
    </source>
</evidence>
<dbReference type="InterPro" id="IPR013785">
    <property type="entry name" value="Aldolase_TIM"/>
</dbReference>
<dbReference type="KEGG" id="cai:Caci_5906"/>
<name>C7QF06_CATAD</name>
<feature type="binding site" evidence="2">
    <location>
        <position position="136"/>
    </location>
    <ligand>
        <name>Zn(2+)</name>
        <dbReference type="ChEBI" id="CHEBI:29105"/>
        <label>2</label>
    </ligand>
</feature>
<dbReference type="eggNOG" id="COG0191">
    <property type="taxonomic scope" value="Bacteria"/>
</dbReference>
<dbReference type="Gene3D" id="3.20.20.70">
    <property type="entry name" value="Aldolase class I"/>
    <property type="match status" value="1"/>
</dbReference>
<dbReference type="Pfam" id="PF01116">
    <property type="entry name" value="F_bP_aldolase"/>
    <property type="match status" value="1"/>
</dbReference>
<feature type="binding site" evidence="2">
    <location>
        <position position="85"/>
    </location>
    <ligand>
        <name>Zn(2+)</name>
        <dbReference type="ChEBI" id="CHEBI:29105"/>
        <label>1</label>
        <note>catalytic</note>
    </ligand>
</feature>
<feature type="active site" description="Proton donor" evidence="1">
    <location>
        <position position="84"/>
    </location>
</feature>